<dbReference type="GO" id="GO:0006078">
    <property type="term" value="P:(1-&gt;6)-beta-D-glucan biosynthetic process"/>
    <property type="evidence" value="ECO:0007669"/>
    <property type="project" value="TreeGrafter"/>
</dbReference>
<feature type="region of interest" description="Disordered" evidence="9">
    <location>
        <begin position="1"/>
        <end position="54"/>
    </location>
</feature>
<evidence type="ECO:0000259" key="11">
    <source>
        <dbReference type="PROSITE" id="PS51762"/>
    </source>
</evidence>
<gene>
    <name evidence="12" type="ORF">MYCIT1_LOCUS25473</name>
</gene>
<dbReference type="InterPro" id="IPR005629">
    <property type="entry name" value="Skn1/Kre6/Sbg1"/>
</dbReference>
<feature type="region of interest" description="Disordered" evidence="9">
    <location>
        <begin position="95"/>
        <end position="120"/>
    </location>
</feature>
<feature type="compositionally biased region" description="Polar residues" evidence="9">
    <location>
        <begin position="20"/>
        <end position="45"/>
    </location>
</feature>
<dbReference type="GO" id="GO:0005886">
    <property type="term" value="C:plasma membrane"/>
    <property type="evidence" value="ECO:0007669"/>
    <property type="project" value="TreeGrafter"/>
</dbReference>
<evidence type="ECO:0000256" key="3">
    <source>
        <dbReference type="ARBA" id="ARBA00022692"/>
    </source>
</evidence>
<evidence type="ECO:0000256" key="9">
    <source>
        <dbReference type="SAM" id="MobiDB-lite"/>
    </source>
</evidence>
<dbReference type="GO" id="GO:0005789">
    <property type="term" value="C:endoplasmic reticulum membrane"/>
    <property type="evidence" value="ECO:0007669"/>
    <property type="project" value="TreeGrafter"/>
</dbReference>
<dbReference type="Proteomes" id="UP001295794">
    <property type="component" value="Unassembled WGS sequence"/>
</dbReference>
<comment type="caution">
    <text evidence="12">The sequence shown here is derived from an EMBL/GenBank/DDBJ whole genome shotgun (WGS) entry which is preliminary data.</text>
</comment>
<evidence type="ECO:0000313" key="13">
    <source>
        <dbReference type="Proteomes" id="UP001295794"/>
    </source>
</evidence>
<dbReference type="InterPro" id="IPR000757">
    <property type="entry name" value="Beta-glucanase-like"/>
</dbReference>
<dbReference type="Gene3D" id="2.60.120.200">
    <property type="match status" value="2"/>
</dbReference>
<keyword evidence="4" id="KW-0735">Signal-anchor</keyword>
<feature type="compositionally biased region" description="Basic and acidic residues" evidence="9">
    <location>
        <begin position="1"/>
        <end position="12"/>
    </location>
</feature>
<dbReference type="SUPFAM" id="SSF49899">
    <property type="entry name" value="Concanavalin A-like lectins/glucanases"/>
    <property type="match status" value="1"/>
</dbReference>
<reference evidence="12" key="1">
    <citation type="submission" date="2023-11" db="EMBL/GenBank/DDBJ databases">
        <authorList>
            <person name="De Vega J J."/>
            <person name="De Vega J J."/>
        </authorList>
    </citation>
    <scope>NUCLEOTIDE SEQUENCE</scope>
</reference>
<evidence type="ECO:0000256" key="6">
    <source>
        <dbReference type="ARBA" id="ARBA00023136"/>
    </source>
</evidence>
<organism evidence="12 13">
    <name type="scientific">Mycena citricolor</name>
    <dbReference type="NCBI Taxonomy" id="2018698"/>
    <lineage>
        <taxon>Eukaryota</taxon>
        <taxon>Fungi</taxon>
        <taxon>Dikarya</taxon>
        <taxon>Basidiomycota</taxon>
        <taxon>Agaricomycotina</taxon>
        <taxon>Agaricomycetes</taxon>
        <taxon>Agaricomycetidae</taxon>
        <taxon>Agaricales</taxon>
        <taxon>Marasmiineae</taxon>
        <taxon>Mycenaceae</taxon>
        <taxon>Mycena</taxon>
    </lineage>
</organism>
<evidence type="ECO:0000256" key="7">
    <source>
        <dbReference type="ARBA" id="ARBA00023180"/>
    </source>
</evidence>
<evidence type="ECO:0000256" key="4">
    <source>
        <dbReference type="ARBA" id="ARBA00022968"/>
    </source>
</evidence>
<evidence type="ECO:0000256" key="10">
    <source>
        <dbReference type="SAM" id="Phobius"/>
    </source>
</evidence>
<dbReference type="PROSITE" id="PS51762">
    <property type="entry name" value="GH16_2"/>
    <property type="match status" value="1"/>
</dbReference>
<dbReference type="GO" id="GO:0015926">
    <property type="term" value="F:glucosidase activity"/>
    <property type="evidence" value="ECO:0007669"/>
    <property type="project" value="TreeGrafter"/>
</dbReference>
<evidence type="ECO:0000256" key="8">
    <source>
        <dbReference type="ARBA" id="ARBA00023316"/>
    </source>
</evidence>
<feature type="domain" description="GH16" evidence="11">
    <location>
        <begin position="196"/>
        <end position="589"/>
    </location>
</feature>
<dbReference type="GO" id="GO:0031505">
    <property type="term" value="P:fungal-type cell wall organization"/>
    <property type="evidence" value="ECO:0007669"/>
    <property type="project" value="TreeGrafter"/>
</dbReference>
<feature type="transmembrane region" description="Helical" evidence="10">
    <location>
        <begin position="129"/>
        <end position="152"/>
    </location>
</feature>
<name>A0AAD2HJ23_9AGAR</name>
<dbReference type="PANTHER" id="PTHR31361">
    <property type="entry name" value="BETA-GLUCAN SYNTHESIS-ASSOCIATED PROTEIN KRE6-RELATED"/>
    <property type="match status" value="1"/>
</dbReference>
<protein>
    <recommendedName>
        <fullName evidence="11">GH16 domain-containing protein</fullName>
    </recommendedName>
</protein>
<keyword evidence="13" id="KW-1185">Reference proteome</keyword>
<keyword evidence="8" id="KW-0961">Cell wall biogenesis/degradation</keyword>
<keyword evidence="7" id="KW-0325">Glycoprotein</keyword>
<proteinExistence type="inferred from homology"/>
<keyword evidence="5 10" id="KW-1133">Transmembrane helix</keyword>
<accession>A0AAD2HJ23</accession>
<dbReference type="Pfam" id="PF03935">
    <property type="entry name" value="SKN1_KRE6_Sbg1"/>
    <property type="match status" value="1"/>
</dbReference>
<evidence type="ECO:0000256" key="5">
    <source>
        <dbReference type="ARBA" id="ARBA00022989"/>
    </source>
</evidence>
<dbReference type="AlphaFoldDB" id="A0AAD2HJ23"/>
<comment type="subcellular location">
    <subcellularLocation>
        <location evidence="1">Membrane</location>
        <topology evidence="1">Single-pass type II membrane protein</topology>
    </subcellularLocation>
</comment>
<dbReference type="EMBL" id="CAVNYO010000414">
    <property type="protein sequence ID" value="CAK5276861.1"/>
    <property type="molecule type" value="Genomic_DNA"/>
</dbReference>
<sequence>MAGKITPDREDLGPGGLRSPSYTSLLSAETMSDSLSPRTPFSATSRSKEELVPLGAVDRSSSGLTLRRPGYAASEAGSATDKFNLSPDPTTWGFDVNAPEPDDVLHNPGPRGTINDKSPSDSLFTRRGFMNVGCLAILCLLIVGLFLGYPVASHFTRAKPSEAVATGPMTPIANFSSRGLIDVHTPQSAHQIYGYHDSSQALQLVFSDEFEVEGRSFYPGDDPYWEAVDFDYWSTGDKEWYDPKQITTRAGALEITLEQVTDPTLNHNMNYSSGMMSTWNKFCFTEGLILASVQLPGEHTLSGFWPAVWTMGNLGRAGYGATLDGMVMALQFVPFPTIGRASADIRFQGYDSCDVGTLPNQTLNNAPQAALDTGSKDYNGTLSYLGGQRLSRCTCKGESHPGPLHKDGSYVGRSAPEIDVIEAQIGGNSGDPTSRGQVSQSSQWAPFDASYIWNNSTDNMIIRDPAHSSQNTYSGGIYQEAASVVSDTNQLCYQLVQDCFAVHGFEYVSGFDNAYITWITDNKVTWTLNAAGVGANPQTQISARPIPTEPMYILINLGFSRNFAWLDERLSFPGIMRVDWVRVYQHPDKINIGCDPPDRPTQDYINTYIEAYTNPNLTTWTDDYKQPVPKNNLTSQC</sequence>
<dbReference type="PANTHER" id="PTHR31361:SF1">
    <property type="entry name" value="BETA-GLUCAN SYNTHESIS-ASSOCIATED PROTEIN KRE6-RELATED"/>
    <property type="match status" value="1"/>
</dbReference>
<dbReference type="InterPro" id="IPR013320">
    <property type="entry name" value="ConA-like_dom_sf"/>
</dbReference>
<evidence type="ECO:0000256" key="2">
    <source>
        <dbReference type="ARBA" id="ARBA00010962"/>
    </source>
</evidence>
<keyword evidence="3 10" id="KW-0812">Transmembrane</keyword>
<evidence type="ECO:0000313" key="12">
    <source>
        <dbReference type="EMBL" id="CAK5276861.1"/>
    </source>
</evidence>
<keyword evidence="6 10" id="KW-0472">Membrane</keyword>
<evidence type="ECO:0000256" key="1">
    <source>
        <dbReference type="ARBA" id="ARBA00004606"/>
    </source>
</evidence>
<comment type="similarity">
    <text evidence="2">Belongs to the SKN1/KRE6 family.</text>
</comment>